<dbReference type="CDD" id="cd01949">
    <property type="entry name" value="GGDEF"/>
    <property type="match status" value="1"/>
</dbReference>
<dbReference type="GO" id="GO:0043709">
    <property type="term" value="P:cell adhesion involved in single-species biofilm formation"/>
    <property type="evidence" value="ECO:0007669"/>
    <property type="project" value="TreeGrafter"/>
</dbReference>
<dbReference type="NCBIfam" id="TIGR00254">
    <property type="entry name" value="GGDEF"/>
    <property type="match status" value="1"/>
</dbReference>
<dbReference type="AlphaFoldDB" id="A0A380QM61"/>
<dbReference type="FunFam" id="3.30.70.270:FF:000001">
    <property type="entry name" value="Diguanylate cyclase domain protein"/>
    <property type="match status" value="1"/>
</dbReference>
<feature type="transmembrane region" description="Helical" evidence="5">
    <location>
        <begin position="108"/>
        <end position="131"/>
    </location>
</feature>
<evidence type="ECO:0000256" key="4">
    <source>
        <dbReference type="ARBA" id="ARBA00034247"/>
    </source>
</evidence>
<evidence type="ECO:0000256" key="5">
    <source>
        <dbReference type="SAM" id="Phobius"/>
    </source>
</evidence>
<organism evidence="7 8">
    <name type="scientific">Yersinia ruckeri</name>
    <dbReference type="NCBI Taxonomy" id="29486"/>
    <lineage>
        <taxon>Bacteria</taxon>
        <taxon>Pseudomonadati</taxon>
        <taxon>Pseudomonadota</taxon>
        <taxon>Gammaproteobacteria</taxon>
        <taxon>Enterobacterales</taxon>
        <taxon>Yersiniaceae</taxon>
        <taxon>Yersinia</taxon>
    </lineage>
</organism>
<gene>
    <name evidence="7" type="primary">adrA</name>
    <name evidence="7" type="ORF">NCTC10476_01030</name>
</gene>
<accession>A0A380QM61</accession>
<dbReference type="InterPro" id="IPR050469">
    <property type="entry name" value="Diguanylate_Cyclase"/>
</dbReference>
<evidence type="ECO:0000313" key="7">
    <source>
        <dbReference type="EMBL" id="SUP99780.1"/>
    </source>
</evidence>
<protein>
    <recommendedName>
        <fullName evidence="3">diguanylate cyclase</fullName>
        <ecNumber evidence="3">2.7.7.65</ecNumber>
    </recommendedName>
</protein>
<keyword evidence="5" id="KW-1133">Transmembrane helix</keyword>
<comment type="pathway">
    <text evidence="2">Purine metabolism; 3',5'-cyclic di-GMP biosynthesis.</text>
</comment>
<dbReference type="Proteomes" id="UP000255169">
    <property type="component" value="Unassembled WGS sequence"/>
</dbReference>
<reference evidence="7 8" key="1">
    <citation type="submission" date="2018-06" db="EMBL/GenBank/DDBJ databases">
        <authorList>
            <consortium name="Pathogen Informatics"/>
            <person name="Doyle S."/>
        </authorList>
    </citation>
    <scope>NUCLEOTIDE SEQUENCE [LARGE SCALE GENOMIC DNA]</scope>
    <source>
        <strain evidence="7 8">NCTC10476</strain>
    </source>
</reference>
<dbReference type="InterPro" id="IPR029787">
    <property type="entry name" value="Nucleotide_cyclase"/>
</dbReference>
<dbReference type="InterPro" id="IPR043128">
    <property type="entry name" value="Rev_trsase/Diguanyl_cyclase"/>
</dbReference>
<evidence type="ECO:0000313" key="8">
    <source>
        <dbReference type="Proteomes" id="UP000255169"/>
    </source>
</evidence>
<keyword evidence="8" id="KW-1185">Reference proteome</keyword>
<feature type="transmembrane region" description="Helical" evidence="5">
    <location>
        <begin position="42"/>
        <end position="62"/>
    </location>
</feature>
<dbReference type="InterPro" id="IPR000160">
    <property type="entry name" value="GGDEF_dom"/>
</dbReference>
<feature type="transmembrane region" description="Helical" evidence="5">
    <location>
        <begin position="143"/>
        <end position="162"/>
    </location>
</feature>
<dbReference type="RefSeq" id="WP_004720172.1">
    <property type="nucleotide sequence ID" value="NZ_CABIHR010000029.1"/>
</dbReference>
<dbReference type="Gene3D" id="3.30.70.270">
    <property type="match status" value="1"/>
</dbReference>
<dbReference type="EMBL" id="UHJG01000001">
    <property type="protein sequence ID" value="SUP99780.1"/>
    <property type="molecule type" value="Genomic_DNA"/>
</dbReference>
<dbReference type="SMART" id="SM00267">
    <property type="entry name" value="GGDEF"/>
    <property type="match status" value="1"/>
</dbReference>
<evidence type="ECO:0000256" key="3">
    <source>
        <dbReference type="ARBA" id="ARBA00012528"/>
    </source>
</evidence>
<dbReference type="SUPFAM" id="SSF55073">
    <property type="entry name" value="Nucleotide cyclase"/>
    <property type="match status" value="1"/>
</dbReference>
<dbReference type="EC" id="2.7.7.65" evidence="3"/>
<dbReference type="STRING" id="29486.UGYR_15120"/>
<name>A0A380QM61_YERRU</name>
<evidence type="ECO:0000256" key="2">
    <source>
        <dbReference type="ARBA" id="ARBA00004665"/>
    </source>
</evidence>
<dbReference type="GO" id="GO:0052621">
    <property type="term" value="F:diguanylate cyclase activity"/>
    <property type="evidence" value="ECO:0007669"/>
    <property type="project" value="UniProtKB-EC"/>
</dbReference>
<feature type="domain" description="GGDEF" evidence="6">
    <location>
        <begin position="241"/>
        <end position="372"/>
    </location>
</feature>
<dbReference type="Pfam" id="PF00990">
    <property type="entry name" value="GGDEF"/>
    <property type="match status" value="1"/>
</dbReference>
<dbReference type="Pfam" id="PF05230">
    <property type="entry name" value="MASE2"/>
    <property type="match status" value="1"/>
</dbReference>
<dbReference type="PANTHER" id="PTHR45138">
    <property type="entry name" value="REGULATORY COMPONENTS OF SENSORY TRANSDUCTION SYSTEM"/>
    <property type="match status" value="1"/>
</dbReference>
<comment type="cofactor">
    <cofactor evidence="1">
        <name>Mg(2+)</name>
        <dbReference type="ChEBI" id="CHEBI:18420"/>
    </cofactor>
</comment>
<keyword evidence="5" id="KW-0472">Membrane</keyword>
<feature type="transmembrane region" description="Helical" evidence="5">
    <location>
        <begin position="174"/>
        <end position="194"/>
    </location>
</feature>
<keyword evidence="5" id="KW-0812">Transmembrane</keyword>
<keyword evidence="7" id="KW-0548">Nucleotidyltransferase</keyword>
<dbReference type="GO" id="GO:0005886">
    <property type="term" value="C:plasma membrane"/>
    <property type="evidence" value="ECO:0007669"/>
    <property type="project" value="TreeGrafter"/>
</dbReference>
<feature type="transmembrane region" description="Helical" evidence="5">
    <location>
        <begin position="69"/>
        <end position="88"/>
    </location>
</feature>
<dbReference type="InterPro" id="IPR007894">
    <property type="entry name" value="MASE2"/>
</dbReference>
<dbReference type="OrthoDB" id="9812260at2"/>
<proteinExistence type="predicted"/>
<dbReference type="PROSITE" id="PS50887">
    <property type="entry name" value="GGDEF"/>
    <property type="match status" value="1"/>
</dbReference>
<dbReference type="GO" id="GO:1902201">
    <property type="term" value="P:negative regulation of bacterial-type flagellum-dependent cell motility"/>
    <property type="evidence" value="ECO:0007669"/>
    <property type="project" value="TreeGrafter"/>
</dbReference>
<sequence>MLTHSESCFSAFLKIRLNWGHQLSLYSRANSRQSGVHFAKRIYIPRIFGLGIGMLCVTSVLITQAMPVWIWLLLMINGLIWPHVAYQLSINADFPHRQELINLSIDSILGGTWVAVMSFNALPSVVILSMMSMNNIASGGKSLFIKGLLLQISSSLLVFWLFNLSFQPETTISQVYSCLPMIFIYPSLLGWVTFHTAKRLVENKEELLRISVRDGLTGLYNRRHWEHQLHNQFDSCRRYKHCSSLVLIDIDQFKTINDTYGHTVGDDAITVLAEELLLGLRAIDIVGRYGGDEFGAILPNTTAEQAREVLTRIQGKLAEIEFKQSPGLQLKISAGVAEFKPEMANYQQWLKAVDSALYHAKNNGRDRIELAK</sequence>
<evidence type="ECO:0000259" key="6">
    <source>
        <dbReference type="PROSITE" id="PS50887"/>
    </source>
</evidence>
<comment type="catalytic activity">
    <reaction evidence="4">
        <text>2 GTP = 3',3'-c-di-GMP + 2 diphosphate</text>
        <dbReference type="Rhea" id="RHEA:24898"/>
        <dbReference type="ChEBI" id="CHEBI:33019"/>
        <dbReference type="ChEBI" id="CHEBI:37565"/>
        <dbReference type="ChEBI" id="CHEBI:58805"/>
        <dbReference type="EC" id="2.7.7.65"/>
    </reaction>
</comment>
<dbReference type="PANTHER" id="PTHR45138:SF24">
    <property type="entry name" value="DIGUANYLATE CYCLASE DGCC-RELATED"/>
    <property type="match status" value="1"/>
</dbReference>
<keyword evidence="7" id="KW-0808">Transferase</keyword>
<evidence type="ECO:0000256" key="1">
    <source>
        <dbReference type="ARBA" id="ARBA00001946"/>
    </source>
</evidence>